<dbReference type="PROSITE" id="PS51186">
    <property type="entry name" value="GNAT"/>
    <property type="match status" value="1"/>
</dbReference>
<evidence type="ECO:0000259" key="1">
    <source>
        <dbReference type="PROSITE" id="PS51186"/>
    </source>
</evidence>
<proteinExistence type="predicted"/>
<gene>
    <name evidence="2" type="ORF">SAMN05661086_02486</name>
</gene>
<feature type="domain" description="N-acetyltransferase" evidence="1">
    <location>
        <begin position="3"/>
        <end position="149"/>
    </location>
</feature>
<dbReference type="EMBL" id="FOYZ01000009">
    <property type="protein sequence ID" value="SFR91650.1"/>
    <property type="molecule type" value="Genomic_DNA"/>
</dbReference>
<dbReference type="Proteomes" id="UP000199659">
    <property type="component" value="Unassembled WGS sequence"/>
</dbReference>
<protein>
    <submittedName>
        <fullName evidence="2">Acetyltransferase (GNAT) domain-containing protein</fullName>
    </submittedName>
</protein>
<sequence>MIKLITCSNEEMIPQLKGIWKECFQDEDYYIDFFFWEKIQKPKAYHNMLVWVEDGEPAAMLTMMPAKLLVNNQLLSFWYIYGVATKRKWRNRSFATRLIEYANDMTYSVGGTFLVPATESLLRFYGRMGYEKMFYLDVIHMKIEECRKSDMGLVHFQPVTVQEYFKSRTNEFYQDGYVLWKKEEIRYAIKENELLGGICRQIRVNNQVYVIMAYKNRQCLYVKETTLPKELLEGTLQYLAEEMACKEIIVRVPVEECVLGRRKIFGLIRTNVGICKQKKGYLGLALD</sequence>
<organism evidence="2 3">
    <name type="scientific">Anaeromicropila populeti</name>
    <dbReference type="NCBI Taxonomy" id="37658"/>
    <lineage>
        <taxon>Bacteria</taxon>
        <taxon>Bacillati</taxon>
        <taxon>Bacillota</taxon>
        <taxon>Clostridia</taxon>
        <taxon>Lachnospirales</taxon>
        <taxon>Lachnospiraceae</taxon>
        <taxon>Anaeromicropila</taxon>
    </lineage>
</organism>
<dbReference type="CDD" id="cd04301">
    <property type="entry name" value="NAT_SF"/>
    <property type="match status" value="1"/>
</dbReference>
<dbReference type="Gene3D" id="3.40.630.30">
    <property type="match status" value="1"/>
</dbReference>
<dbReference type="STRING" id="37658.SAMN05661086_02486"/>
<dbReference type="SUPFAM" id="SSF55729">
    <property type="entry name" value="Acyl-CoA N-acyltransferases (Nat)"/>
    <property type="match status" value="1"/>
</dbReference>
<keyword evidence="2" id="KW-0808">Transferase</keyword>
<dbReference type="GO" id="GO:0016747">
    <property type="term" value="F:acyltransferase activity, transferring groups other than amino-acyl groups"/>
    <property type="evidence" value="ECO:0007669"/>
    <property type="project" value="InterPro"/>
</dbReference>
<accession>A0A1I6KL89</accession>
<dbReference type="InterPro" id="IPR016181">
    <property type="entry name" value="Acyl_CoA_acyltransferase"/>
</dbReference>
<name>A0A1I6KL89_9FIRM</name>
<evidence type="ECO:0000313" key="2">
    <source>
        <dbReference type="EMBL" id="SFR91650.1"/>
    </source>
</evidence>
<dbReference type="Pfam" id="PF13527">
    <property type="entry name" value="Acetyltransf_9"/>
    <property type="match status" value="1"/>
</dbReference>
<dbReference type="AlphaFoldDB" id="A0A1I6KL89"/>
<dbReference type="InterPro" id="IPR000182">
    <property type="entry name" value="GNAT_dom"/>
</dbReference>
<keyword evidence="3" id="KW-1185">Reference proteome</keyword>
<reference evidence="2 3" key="1">
    <citation type="submission" date="2016-10" db="EMBL/GenBank/DDBJ databases">
        <authorList>
            <person name="de Groot N.N."/>
        </authorList>
    </citation>
    <scope>NUCLEOTIDE SEQUENCE [LARGE SCALE GENOMIC DNA]</scope>
    <source>
        <strain evidence="2 3">743A</strain>
    </source>
</reference>
<evidence type="ECO:0000313" key="3">
    <source>
        <dbReference type="Proteomes" id="UP000199659"/>
    </source>
</evidence>